<dbReference type="SUPFAM" id="SSF50952">
    <property type="entry name" value="Soluble quinoprotein glucose dehydrogenase"/>
    <property type="match status" value="1"/>
</dbReference>
<evidence type="ECO:0000256" key="1">
    <source>
        <dbReference type="ARBA" id="ARBA00022729"/>
    </source>
</evidence>
<dbReference type="Gene3D" id="2.120.10.30">
    <property type="entry name" value="TolB, C-terminal domain"/>
    <property type="match status" value="1"/>
</dbReference>
<name>A0ABS7Y279_9FLAO</name>
<feature type="signal peptide" evidence="2">
    <location>
        <begin position="1"/>
        <end position="18"/>
    </location>
</feature>
<dbReference type="EMBL" id="JAIUJS010000003">
    <property type="protein sequence ID" value="MCA0152747.1"/>
    <property type="molecule type" value="Genomic_DNA"/>
</dbReference>
<evidence type="ECO:0000259" key="4">
    <source>
        <dbReference type="Pfam" id="PF18962"/>
    </source>
</evidence>
<dbReference type="InterPro" id="IPR011042">
    <property type="entry name" value="6-blade_b-propeller_TolB-like"/>
</dbReference>
<dbReference type="InterPro" id="IPR012938">
    <property type="entry name" value="Glc/Sorbosone_DH"/>
</dbReference>
<feature type="domain" description="Glucose/Sorbosone dehydrogenase" evidence="3">
    <location>
        <begin position="30"/>
        <end position="321"/>
    </location>
</feature>
<accession>A0ABS7Y279</accession>
<evidence type="ECO:0000313" key="6">
    <source>
        <dbReference type="Proteomes" id="UP001198402"/>
    </source>
</evidence>
<sequence>MKILASTICLLFSFSLTAQELDIQLFAQNFDRPVNIKHAGDDKLYVVEQDGYIRVVNSDGSVEATPFLNIDSKVINFGNERGLLGLAFHPSYASNGYFYLNYINNSGNTVISRYNRSGTNPLVADASSELIILTYSQPFSNHNGGDMAFGQDGYLYISSGDGGSGGDPQNNSQNLTNLLGKILRIDIDNTENGNNYAIPSDNPFHESATSSEEIWAYGLRNPWKFSFDQLNGDIWIADVGQNAYEEINRATSTEAGLNYGWRCYEANATYNTSGCPAPSTLTFPVADYNHNSGQFKCSITGGYRYRGNMYANFNGLYFFADYCSGEIGYLVENGANWDMTLVDFPGNWVAFGEDINGELYISDISSGNIYKLIDTSLSVDESSFSEMTIYPNPATNLVQIDFSRINSNENTYIEIFDVQGKKILNELRTSETVFDLNVSTLSAGLYLIKCSTETGNEFVQKLILE</sequence>
<feature type="domain" description="Secretion system C-terminal sorting" evidence="4">
    <location>
        <begin position="389"/>
        <end position="463"/>
    </location>
</feature>
<reference evidence="6" key="1">
    <citation type="submission" date="2023-07" db="EMBL/GenBank/DDBJ databases">
        <authorList>
            <person name="Yue Y."/>
        </authorList>
    </citation>
    <scope>NUCLEOTIDE SEQUENCE [LARGE SCALE GENOMIC DNA]</scope>
    <source>
        <strain evidence="6">2Y89</strain>
    </source>
</reference>
<keyword evidence="6" id="KW-1185">Reference proteome</keyword>
<dbReference type="PANTHER" id="PTHR19328:SF75">
    <property type="entry name" value="ALDOSE SUGAR DEHYDROGENASE YLII"/>
    <property type="match status" value="1"/>
</dbReference>
<evidence type="ECO:0000259" key="3">
    <source>
        <dbReference type="Pfam" id="PF07995"/>
    </source>
</evidence>
<organism evidence="5 6">
    <name type="scientific">Winogradskyella vincentii</name>
    <dbReference type="NCBI Taxonomy" id="2877122"/>
    <lineage>
        <taxon>Bacteria</taxon>
        <taxon>Pseudomonadati</taxon>
        <taxon>Bacteroidota</taxon>
        <taxon>Flavobacteriia</taxon>
        <taxon>Flavobacteriales</taxon>
        <taxon>Flavobacteriaceae</taxon>
        <taxon>Winogradskyella</taxon>
    </lineage>
</organism>
<dbReference type="InterPro" id="IPR026444">
    <property type="entry name" value="Secre_tail"/>
</dbReference>
<dbReference type="Proteomes" id="UP001198402">
    <property type="component" value="Unassembled WGS sequence"/>
</dbReference>
<feature type="chain" id="PRO_5046426636" evidence="2">
    <location>
        <begin position="19"/>
        <end position="465"/>
    </location>
</feature>
<dbReference type="Pfam" id="PF18962">
    <property type="entry name" value="Por_Secre_tail"/>
    <property type="match status" value="1"/>
</dbReference>
<dbReference type="RefSeq" id="WP_224477682.1">
    <property type="nucleotide sequence ID" value="NZ_JAIUJS010000003.1"/>
</dbReference>
<comment type="caution">
    <text evidence="5">The sequence shown here is derived from an EMBL/GenBank/DDBJ whole genome shotgun (WGS) entry which is preliminary data.</text>
</comment>
<dbReference type="PANTHER" id="PTHR19328">
    <property type="entry name" value="HEDGEHOG-INTERACTING PROTEIN"/>
    <property type="match status" value="1"/>
</dbReference>
<proteinExistence type="predicted"/>
<dbReference type="InterPro" id="IPR011041">
    <property type="entry name" value="Quinoprot_gluc/sorb_DH_b-prop"/>
</dbReference>
<evidence type="ECO:0000256" key="2">
    <source>
        <dbReference type="SAM" id="SignalP"/>
    </source>
</evidence>
<gene>
    <name evidence="5" type="ORF">LBV24_05935</name>
</gene>
<dbReference type="NCBIfam" id="TIGR04183">
    <property type="entry name" value="Por_Secre_tail"/>
    <property type="match status" value="1"/>
</dbReference>
<protein>
    <submittedName>
        <fullName evidence="5">PQQ-dependent sugar dehydrogenase</fullName>
    </submittedName>
</protein>
<keyword evidence="1 2" id="KW-0732">Signal</keyword>
<dbReference type="Pfam" id="PF07995">
    <property type="entry name" value="GSDH"/>
    <property type="match status" value="1"/>
</dbReference>
<evidence type="ECO:0000313" key="5">
    <source>
        <dbReference type="EMBL" id="MCA0152747.1"/>
    </source>
</evidence>